<evidence type="ECO:0000313" key="2">
    <source>
        <dbReference type="Proteomes" id="UP000694388"/>
    </source>
</evidence>
<protein>
    <submittedName>
        <fullName evidence="1">Uncharacterized protein</fullName>
    </submittedName>
</protein>
<organism evidence="1 2">
    <name type="scientific">Eptatretus burgeri</name>
    <name type="common">Inshore hagfish</name>
    <dbReference type="NCBI Taxonomy" id="7764"/>
    <lineage>
        <taxon>Eukaryota</taxon>
        <taxon>Metazoa</taxon>
        <taxon>Chordata</taxon>
        <taxon>Craniata</taxon>
        <taxon>Vertebrata</taxon>
        <taxon>Cyclostomata</taxon>
        <taxon>Myxini</taxon>
        <taxon>Myxiniformes</taxon>
        <taxon>Myxinidae</taxon>
        <taxon>Eptatretinae</taxon>
        <taxon>Eptatretus</taxon>
    </lineage>
</organism>
<sequence length="227" mass="24639">MDLSMIAVNSPPEHDPEKTGYIYSLSSSYSSAALEYETQHSLPPIYASPRMSRRRLTRHSGLAVSTTPIAADRADVSTRLRNTRSSRHEVDSHEMVSQSNLSTSKTWHYSAGDANSRVSYSSSTSDSLPLRLQGGLKEVHHAGIGTFSSMHLANGEGQMGDGNFSSTLSSETWEGSFAPSSLFNGHSEREQALCCCSKYEGVVAADTCYCSCKTSSVGVKHERGWSI</sequence>
<dbReference type="Proteomes" id="UP000694388">
    <property type="component" value="Unplaced"/>
</dbReference>
<name>A0A8C4PZ29_EPTBU</name>
<dbReference type="AlphaFoldDB" id="A0A8C4PZ29"/>
<dbReference type="Ensembl" id="ENSEBUT00000007430.1">
    <property type="protein sequence ID" value="ENSEBUP00000006963.1"/>
    <property type="gene ID" value="ENSEBUG00000004571.1"/>
</dbReference>
<dbReference type="Ensembl" id="ENSEBUT00000007441.1">
    <property type="protein sequence ID" value="ENSEBUP00000006973.1"/>
    <property type="gene ID" value="ENSEBUG00000004571.1"/>
</dbReference>
<proteinExistence type="predicted"/>
<evidence type="ECO:0000313" key="1">
    <source>
        <dbReference type="Ensembl" id="ENSEBUP00000006973.1"/>
    </source>
</evidence>
<reference evidence="1" key="1">
    <citation type="submission" date="2025-05" db="UniProtKB">
        <authorList>
            <consortium name="Ensembl"/>
        </authorList>
    </citation>
    <scope>IDENTIFICATION</scope>
</reference>
<keyword evidence="2" id="KW-1185">Reference proteome</keyword>
<accession>A0A8C4PZ29</accession>